<dbReference type="EMBL" id="PZQS01000014">
    <property type="protein sequence ID" value="PVD18917.1"/>
    <property type="molecule type" value="Genomic_DNA"/>
</dbReference>
<organism evidence="2 3">
    <name type="scientific">Pomacea canaliculata</name>
    <name type="common">Golden apple snail</name>
    <dbReference type="NCBI Taxonomy" id="400727"/>
    <lineage>
        <taxon>Eukaryota</taxon>
        <taxon>Metazoa</taxon>
        <taxon>Spiralia</taxon>
        <taxon>Lophotrochozoa</taxon>
        <taxon>Mollusca</taxon>
        <taxon>Gastropoda</taxon>
        <taxon>Caenogastropoda</taxon>
        <taxon>Architaenioglossa</taxon>
        <taxon>Ampullarioidea</taxon>
        <taxon>Ampullariidae</taxon>
        <taxon>Pomacea</taxon>
    </lineage>
</organism>
<accession>A0A2T7NCN5</accession>
<name>A0A2T7NCN5_POMCA</name>
<feature type="region of interest" description="Disordered" evidence="1">
    <location>
        <begin position="193"/>
        <end position="214"/>
    </location>
</feature>
<protein>
    <submittedName>
        <fullName evidence="2">Uncharacterized protein</fullName>
    </submittedName>
</protein>
<sequence length="295" mass="32477">MGLIESIAFPEQDEGPDAPIVDVEKVLGDQAWESFLHSYSWNTHIISQCPQTDANNKQGGSRRQATPEMIGLETRFNNDTDTEQKYNFNFQKERSASVEVTYQRGFSIGGKANFTLGIPKIAEDSSLGVEIETHVQVTKTTGEKHEERVTTSATSEITVAPHSHYTITVVMEERNLEATFKLSTHCIKLKQTEADRSNNTDADSPQNGSMDVGSRAAGIVGQRPGIRSEAARIPAEGRMPQRGPDAATSSRQSVIQVVEQRATDGVSKNMLEYTFTYQTDKKSKKTSCKCKPKGG</sequence>
<dbReference type="PANTHER" id="PTHR39369:SF6">
    <property type="entry name" value="LIN-24 (TWENTY-FOUR) LIKE"/>
    <property type="match status" value="1"/>
</dbReference>
<dbReference type="OrthoDB" id="9977517at2759"/>
<dbReference type="CDD" id="cd20237">
    <property type="entry name" value="PFM_LIN24-like"/>
    <property type="match status" value="1"/>
</dbReference>
<evidence type="ECO:0000313" key="2">
    <source>
        <dbReference type="EMBL" id="PVD18917.1"/>
    </source>
</evidence>
<dbReference type="AlphaFoldDB" id="A0A2T7NCN5"/>
<proteinExistence type="predicted"/>
<reference evidence="2 3" key="1">
    <citation type="submission" date="2018-04" db="EMBL/GenBank/DDBJ databases">
        <title>The genome of golden apple snail Pomacea canaliculata provides insight into stress tolerance and invasive adaptation.</title>
        <authorList>
            <person name="Liu C."/>
            <person name="Liu B."/>
            <person name="Ren Y."/>
            <person name="Zhang Y."/>
            <person name="Wang H."/>
            <person name="Li S."/>
            <person name="Jiang F."/>
            <person name="Yin L."/>
            <person name="Zhang G."/>
            <person name="Qian W."/>
            <person name="Fan W."/>
        </authorList>
    </citation>
    <scope>NUCLEOTIDE SEQUENCE [LARGE SCALE GENOMIC DNA]</scope>
    <source>
        <strain evidence="2">SZHN2017</strain>
        <tissue evidence="2">Muscle</tissue>
    </source>
</reference>
<dbReference type="Proteomes" id="UP000245119">
    <property type="component" value="Linkage Group LG14"/>
</dbReference>
<dbReference type="Pfam" id="PF03318">
    <property type="entry name" value="ETX_MTX2"/>
    <property type="match status" value="1"/>
</dbReference>
<keyword evidence="3" id="KW-1185">Reference proteome</keyword>
<dbReference type="InterPro" id="IPR004991">
    <property type="entry name" value="Aerolysin-like"/>
</dbReference>
<feature type="region of interest" description="Disordered" evidence="1">
    <location>
        <begin position="233"/>
        <end position="253"/>
    </location>
</feature>
<feature type="compositionally biased region" description="Polar residues" evidence="1">
    <location>
        <begin position="199"/>
        <end position="209"/>
    </location>
</feature>
<dbReference type="SUPFAM" id="SSF56973">
    <property type="entry name" value="Aerolisin/ETX pore-forming domain"/>
    <property type="match status" value="1"/>
</dbReference>
<evidence type="ECO:0000313" key="3">
    <source>
        <dbReference type="Proteomes" id="UP000245119"/>
    </source>
</evidence>
<evidence type="ECO:0000256" key="1">
    <source>
        <dbReference type="SAM" id="MobiDB-lite"/>
    </source>
</evidence>
<gene>
    <name evidence="2" type="ORF">C0Q70_21476</name>
</gene>
<dbReference type="Gene3D" id="2.170.15.10">
    <property type="entry name" value="Proaerolysin, chain A, domain 3"/>
    <property type="match status" value="1"/>
</dbReference>
<dbReference type="PANTHER" id="PTHR39369">
    <property type="entry name" value="LIN-24 (TWENTY-FOUR) LIKE"/>
    <property type="match status" value="1"/>
</dbReference>
<comment type="caution">
    <text evidence="2">The sequence shown here is derived from an EMBL/GenBank/DDBJ whole genome shotgun (WGS) entry which is preliminary data.</text>
</comment>